<reference evidence="2 3" key="1">
    <citation type="journal article" date="2019" name="Proc. Natl. Acad. Sci. U.S.A.">
        <title>Regulatory changes in pterin and carotenoid genes underlie balanced color polymorphisms in the wall lizard.</title>
        <authorList>
            <person name="Andrade P."/>
            <person name="Pinho C."/>
            <person name="Perez I de Lanuza G."/>
            <person name="Afonso S."/>
            <person name="Brejcha J."/>
            <person name="Rubin C.J."/>
            <person name="Wallerman O."/>
            <person name="Pereira P."/>
            <person name="Sabatino S.J."/>
            <person name="Bellati A."/>
            <person name="Pellitteri-Rosa D."/>
            <person name="Bosakova Z."/>
            <person name="Bunikis I."/>
            <person name="Carretero M.A."/>
            <person name="Feiner N."/>
            <person name="Marsik P."/>
            <person name="Pauperio F."/>
            <person name="Salvi D."/>
            <person name="Soler L."/>
            <person name="While G.M."/>
            <person name="Uller T."/>
            <person name="Font E."/>
            <person name="Andersson L."/>
            <person name="Carneiro M."/>
        </authorList>
    </citation>
    <scope>NUCLEOTIDE SEQUENCE</scope>
</reference>
<name>A0A670JCE1_PODMU</name>
<comment type="similarity">
    <text evidence="1">Belongs to the FAM216 family.</text>
</comment>
<evidence type="ECO:0000313" key="2">
    <source>
        <dbReference type="Ensembl" id="ENSPMRP00000021880.1"/>
    </source>
</evidence>
<dbReference type="Ensembl" id="ENSPMRT00000023229.1">
    <property type="protein sequence ID" value="ENSPMRP00000021880.1"/>
    <property type="gene ID" value="ENSPMRG00000014214.1"/>
</dbReference>
<evidence type="ECO:0000313" key="3">
    <source>
        <dbReference type="Proteomes" id="UP000472272"/>
    </source>
</evidence>
<reference evidence="2" key="2">
    <citation type="submission" date="2025-08" db="UniProtKB">
        <authorList>
            <consortium name="Ensembl"/>
        </authorList>
    </citation>
    <scope>IDENTIFICATION</scope>
</reference>
<protein>
    <submittedName>
        <fullName evidence="2">Uncharacterized protein</fullName>
    </submittedName>
</protein>
<proteinExistence type="inferred from homology"/>
<dbReference type="Pfam" id="PF15107">
    <property type="entry name" value="FAM216B"/>
    <property type="match status" value="1"/>
</dbReference>
<dbReference type="PANTHER" id="PTHR16476:SF3">
    <property type="entry name" value="PROTEIN FAM216B"/>
    <property type="match status" value="1"/>
</dbReference>
<organism evidence="2 3">
    <name type="scientific">Podarcis muralis</name>
    <name type="common">Wall lizard</name>
    <name type="synonym">Lacerta muralis</name>
    <dbReference type="NCBI Taxonomy" id="64176"/>
    <lineage>
        <taxon>Eukaryota</taxon>
        <taxon>Metazoa</taxon>
        <taxon>Chordata</taxon>
        <taxon>Craniata</taxon>
        <taxon>Vertebrata</taxon>
        <taxon>Euteleostomi</taxon>
        <taxon>Lepidosauria</taxon>
        <taxon>Squamata</taxon>
        <taxon>Bifurcata</taxon>
        <taxon>Unidentata</taxon>
        <taxon>Episquamata</taxon>
        <taxon>Laterata</taxon>
        <taxon>Lacertibaenia</taxon>
        <taxon>Lacertidae</taxon>
        <taxon>Podarcis</taxon>
    </lineage>
</organism>
<sequence length="149" mass="17609">MLKRHSVIILHQLQSLDCCQRQPNALFRQDLKRGQKRYFYSIMRIYDSKAPREMLYRRYVINLQRQNVQGECSAKALTRWVSLVPPWQWQWQQQSQQPRASLVAQLSLAGFRSCLLPWRPSFCLAGSPHMMCLVPLNQSRNIHSLLINL</sequence>
<evidence type="ECO:0000256" key="1">
    <source>
        <dbReference type="ARBA" id="ARBA00008615"/>
    </source>
</evidence>
<dbReference type="InterPro" id="IPR029373">
    <property type="entry name" value="FAM216"/>
</dbReference>
<dbReference type="PANTHER" id="PTHR16476">
    <property type="entry name" value="FAMILY WITH SEQUENCE SIMILARITY 216 MEMBER A"/>
    <property type="match status" value="1"/>
</dbReference>
<reference evidence="2" key="3">
    <citation type="submission" date="2025-09" db="UniProtKB">
        <authorList>
            <consortium name="Ensembl"/>
        </authorList>
    </citation>
    <scope>IDENTIFICATION</scope>
</reference>
<dbReference type="GeneTree" id="ENSGT00960000192339"/>
<dbReference type="AlphaFoldDB" id="A0A670JCE1"/>
<accession>A0A670JCE1</accession>
<keyword evidence="3" id="KW-1185">Reference proteome</keyword>
<dbReference type="Proteomes" id="UP000472272">
    <property type="component" value="Chromosome 7"/>
</dbReference>